<feature type="domain" description="ABM" evidence="1">
    <location>
        <begin position="6"/>
        <end position="97"/>
    </location>
</feature>
<dbReference type="RefSeq" id="WP_073067564.1">
    <property type="nucleotide sequence ID" value="NZ_FQUS01000024.1"/>
</dbReference>
<dbReference type="SUPFAM" id="SSF54909">
    <property type="entry name" value="Dimeric alpha+beta barrel"/>
    <property type="match status" value="1"/>
</dbReference>
<dbReference type="Proteomes" id="UP000184041">
    <property type="component" value="Unassembled WGS sequence"/>
</dbReference>
<dbReference type="OrthoDB" id="9806189at2"/>
<dbReference type="GO" id="GO:0004497">
    <property type="term" value="F:monooxygenase activity"/>
    <property type="evidence" value="ECO:0007669"/>
    <property type="project" value="UniProtKB-KW"/>
</dbReference>
<dbReference type="Gene3D" id="3.30.70.100">
    <property type="match status" value="1"/>
</dbReference>
<organism evidence="2 3">
    <name type="scientific">Fodinibius roseus</name>
    <dbReference type="NCBI Taxonomy" id="1194090"/>
    <lineage>
        <taxon>Bacteria</taxon>
        <taxon>Pseudomonadati</taxon>
        <taxon>Balneolota</taxon>
        <taxon>Balneolia</taxon>
        <taxon>Balneolales</taxon>
        <taxon>Balneolaceae</taxon>
        <taxon>Fodinibius</taxon>
    </lineage>
</organism>
<dbReference type="InterPro" id="IPR007138">
    <property type="entry name" value="ABM_dom"/>
</dbReference>
<evidence type="ECO:0000313" key="2">
    <source>
        <dbReference type="EMBL" id="SHG31356.1"/>
    </source>
</evidence>
<proteinExistence type="predicted"/>
<dbReference type="EMBL" id="FQUS01000024">
    <property type="protein sequence ID" value="SHG31356.1"/>
    <property type="molecule type" value="Genomic_DNA"/>
</dbReference>
<gene>
    <name evidence="2" type="ORF">SAMN05443144_12450</name>
</gene>
<evidence type="ECO:0000313" key="3">
    <source>
        <dbReference type="Proteomes" id="UP000184041"/>
    </source>
</evidence>
<accession>A0A1M5ISX0</accession>
<protein>
    <submittedName>
        <fullName evidence="2">Quinol monooxygenase YgiN</fullName>
    </submittedName>
</protein>
<dbReference type="PROSITE" id="PS51725">
    <property type="entry name" value="ABM"/>
    <property type="match status" value="1"/>
</dbReference>
<dbReference type="Pfam" id="PF03992">
    <property type="entry name" value="ABM"/>
    <property type="match status" value="1"/>
</dbReference>
<dbReference type="AlphaFoldDB" id="A0A1M5ISX0"/>
<name>A0A1M5ISX0_9BACT</name>
<dbReference type="InterPro" id="IPR050744">
    <property type="entry name" value="AI-2_Isomerase_LsrG"/>
</dbReference>
<dbReference type="PANTHER" id="PTHR33336:SF3">
    <property type="entry name" value="ABM DOMAIN-CONTAINING PROTEIN"/>
    <property type="match status" value="1"/>
</dbReference>
<reference evidence="2 3" key="1">
    <citation type="submission" date="2016-11" db="EMBL/GenBank/DDBJ databases">
        <authorList>
            <person name="Jaros S."/>
            <person name="Januszkiewicz K."/>
            <person name="Wedrychowicz H."/>
        </authorList>
    </citation>
    <scope>NUCLEOTIDE SEQUENCE [LARGE SCALE GENOMIC DNA]</scope>
    <source>
        <strain evidence="2 3">DSM 21986</strain>
    </source>
</reference>
<dbReference type="InterPro" id="IPR011008">
    <property type="entry name" value="Dimeric_a/b-barrel"/>
</dbReference>
<sequence length="101" mass="11160">MKNSDLVIMTTAEAKPGKQKTVQQALRDVAKAARSQSGCIEYNVFRSAENPAVTVNFERWGSKEERDTFLASEDVKKFASAVSDGFVESPQPVSYEILEEA</sequence>
<keyword evidence="3" id="KW-1185">Reference proteome</keyword>
<keyword evidence="2" id="KW-0503">Monooxygenase</keyword>
<evidence type="ECO:0000259" key="1">
    <source>
        <dbReference type="PROSITE" id="PS51725"/>
    </source>
</evidence>
<keyword evidence="2" id="KW-0560">Oxidoreductase</keyword>
<dbReference type="PANTHER" id="PTHR33336">
    <property type="entry name" value="QUINOL MONOOXYGENASE YGIN-RELATED"/>
    <property type="match status" value="1"/>
</dbReference>